<comment type="caution">
    <text evidence="2">The sequence shown here is derived from an EMBL/GenBank/DDBJ whole genome shotgun (WGS) entry which is preliminary data.</text>
</comment>
<reference evidence="2" key="1">
    <citation type="journal article" date="2015" name="Nature">
        <title>Complex archaea that bridge the gap between prokaryotes and eukaryotes.</title>
        <authorList>
            <person name="Spang A."/>
            <person name="Saw J.H."/>
            <person name="Jorgensen S.L."/>
            <person name="Zaremba-Niedzwiedzka K."/>
            <person name="Martijn J."/>
            <person name="Lind A.E."/>
            <person name="van Eijk R."/>
            <person name="Schleper C."/>
            <person name="Guy L."/>
            <person name="Ettema T.J."/>
        </authorList>
    </citation>
    <scope>NUCLEOTIDE SEQUENCE</scope>
</reference>
<dbReference type="EMBL" id="LAZR01000033">
    <property type="protein sequence ID" value="KKO01987.1"/>
    <property type="molecule type" value="Genomic_DNA"/>
</dbReference>
<proteinExistence type="predicted"/>
<dbReference type="AlphaFoldDB" id="A0A0F9XR96"/>
<keyword evidence="1" id="KW-0812">Transmembrane</keyword>
<sequence>MTDTNTTTIIIAQPPKSAWAAFFLTFFFGPLGLLYASIAGGIILTVIALIIVPLTAGIAAFVIWPISMIWGVLAALASKNNPADAA</sequence>
<feature type="transmembrane region" description="Helical" evidence="1">
    <location>
        <begin position="21"/>
        <end position="52"/>
    </location>
</feature>
<feature type="transmembrane region" description="Helical" evidence="1">
    <location>
        <begin position="58"/>
        <end position="77"/>
    </location>
</feature>
<keyword evidence="1" id="KW-0472">Membrane</keyword>
<organism evidence="2">
    <name type="scientific">marine sediment metagenome</name>
    <dbReference type="NCBI Taxonomy" id="412755"/>
    <lineage>
        <taxon>unclassified sequences</taxon>
        <taxon>metagenomes</taxon>
        <taxon>ecological metagenomes</taxon>
    </lineage>
</organism>
<gene>
    <name evidence="2" type="ORF">LCGC14_0113420</name>
</gene>
<evidence type="ECO:0000313" key="2">
    <source>
        <dbReference type="EMBL" id="KKO01987.1"/>
    </source>
</evidence>
<protein>
    <submittedName>
        <fullName evidence="2">Uncharacterized protein</fullName>
    </submittedName>
</protein>
<name>A0A0F9XR96_9ZZZZ</name>
<accession>A0A0F9XR96</accession>
<evidence type="ECO:0000256" key="1">
    <source>
        <dbReference type="SAM" id="Phobius"/>
    </source>
</evidence>
<keyword evidence="1" id="KW-1133">Transmembrane helix</keyword>